<dbReference type="InterPro" id="IPR015890">
    <property type="entry name" value="Chorismate_C"/>
</dbReference>
<dbReference type="InterPro" id="IPR005256">
    <property type="entry name" value="Anth_synth_I_PabB"/>
</dbReference>
<dbReference type="EMBL" id="JAHKNG010000015">
    <property type="protein sequence ID" value="MBU3030503.1"/>
    <property type="molecule type" value="Genomic_DNA"/>
</dbReference>
<keyword evidence="10" id="KW-1185">Reference proteome</keyword>
<dbReference type="RefSeq" id="WP_216033179.1">
    <property type="nucleotide sequence ID" value="NZ_JAHKNG010000015.1"/>
</dbReference>
<keyword evidence="6" id="KW-0822">Tryptophan biosynthesis</keyword>
<sequence length="501" mass="54549">MDLTPDFPAFETAWKAGQNQLVTIRLAADLDTPVSLMLKLAEAAPMSFMLESVTGGEVRGRYSIVGMKPDLIWDCRDGRARINRQARFSDEFAPEDGPALDSLRALIAESRIEAMPEGVPPVAAGLFGYLGYDMIRLVEHLPDVNPDPLDLPDAMLMRPSVVAVLDGVKGEVTLCAPAWHDGSDNARAAYSRAAERVMDALRSLDRQPSEPRALGHDAAVGEPVSNFTRPGYLAAVERAKDYIRAGDIFQVVPSQRWRMDFPLPPFALYRSLRRTNPSPFMFFLNMGGFQIVGASPEILVRLRDGEVTVRPIAGTRPRGADEAEDRALEADLLSDQKELAEHLMLLDLGRNDVGRVARTGTVRPTEQFTIERYSHVMHIVSNVVGELREGEDALSALLAGLPAGTVSGAPKVRAMEIIDELEPEKRGVYAGAVGYFAANGEMDMCIALRTGVVKDGALYIQAGGGVVYDSDPEAEFEETVNKSRALQRAAEGAARFVRGNG</sequence>
<dbReference type="PANTHER" id="PTHR11236">
    <property type="entry name" value="AMINOBENZOATE/ANTHRANILATE SYNTHASE"/>
    <property type="match status" value="1"/>
</dbReference>
<dbReference type="EC" id="4.1.3.27" evidence="6"/>
<keyword evidence="6" id="KW-0479">Metal-binding</keyword>
<comment type="caution">
    <text evidence="9">The sequence shown here is derived from an EMBL/GenBank/DDBJ whole genome shotgun (WGS) entry which is preliminary data.</text>
</comment>
<keyword evidence="6" id="KW-0057">Aromatic amino acid biosynthesis</keyword>
<organism evidence="9 10">
    <name type="scientific">Paracoccus marinaquae</name>
    <dbReference type="NCBI Taxonomy" id="2841926"/>
    <lineage>
        <taxon>Bacteria</taxon>
        <taxon>Pseudomonadati</taxon>
        <taxon>Pseudomonadota</taxon>
        <taxon>Alphaproteobacteria</taxon>
        <taxon>Rhodobacterales</taxon>
        <taxon>Paracoccaceae</taxon>
        <taxon>Paracoccus</taxon>
    </lineage>
</organism>
<evidence type="ECO:0000256" key="2">
    <source>
        <dbReference type="ARBA" id="ARBA00020653"/>
    </source>
</evidence>
<comment type="catalytic activity">
    <reaction evidence="5 6">
        <text>chorismate + L-glutamine = anthranilate + pyruvate + L-glutamate + H(+)</text>
        <dbReference type="Rhea" id="RHEA:21732"/>
        <dbReference type="ChEBI" id="CHEBI:15361"/>
        <dbReference type="ChEBI" id="CHEBI:15378"/>
        <dbReference type="ChEBI" id="CHEBI:16567"/>
        <dbReference type="ChEBI" id="CHEBI:29748"/>
        <dbReference type="ChEBI" id="CHEBI:29985"/>
        <dbReference type="ChEBI" id="CHEBI:58359"/>
        <dbReference type="EC" id="4.1.3.27"/>
    </reaction>
</comment>
<comment type="function">
    <text evidence="4 6">Part of a heterotetrameric complex that catalyzes the two-step biosynthesis of anthranilate, an intermediate in the biosynthesis of L-tryptophan. In the first step, the glutamine-binding beta subunit (TrpG) of anthranilate synthase (AS) provides the glutamine amidotransferase activity which generates ammonia as a substrate that, along with chorismate, is used in the second step, catalyzed by the large alpha subunit of AS (TrpE) to produce anthranilate. In the absence of TrpG, TrpE can synthesize anthranilate directly from chorismate and high concentrations of ammonia.</text>
</comment>
<evidence type="ECO:0000256" key="4">
    <source>
        <dbReference type="ARBA" id="ARBA00025634"/>
    </source>
</evidence>
<gene>
    <name evidence="6" type="primary">trpE</name>
    <name evidence="9" type="ORF">KNW02_10280</name>
</gene>
<dbReference type="Pfam" id="PF00425">
    <property type="entry name" value="Chorismate_bind"/>
    <property type="match status" value="1"/>
</dbReference>
<evidence type="ECO:0000259" key="7">
    <source>
        <dbReference type="Pfam" id="PF00425"/>
    </source>
</evidence>
<evidence type="ECO:0000256" key="6">
    <source>
        <dbReference type="RuleBase" id="RU364045"/>
    </source>
</evidence>
<evidence type="ECO:0000313" key="9">
    <source>
        <dbReference type="EMBL" id="MBU3030503.1"/>
    </source>
</evidence>
<dbReference type="InterPro" id="IPR006805">
    <property type="entry name" value="Anth_synth_I_N"/>
</dbReference>
<dbReference type="PANTHER" id="PTHR11236:SF48">
    <property type="entry name" value="ISOCHORISMATE SYNTHASE MENF"/>
    <property type="match status" value="1"/>
</dbReference>
<feature type="domain" description="Anthranilate synthase component I N-terminal" evidence="8">
    <location>
        <begin position="29"/>
        <end position="174"/>
    </location>
</feature>
<keyword evidence="3 6" id="KW-0456">Lyase</keyword>
<dbReference type="Pfam" id="PF04715">
    <property type="entry name" value="Anth_synt_I_N"/>
    <property type="match status" value="1"/>
</dbReference>
<comment type="similarity">
    <text evidence="6">Belongs to the anthranilate synthase component I family.</text>
</comment>
<evidence type="ECO:0000256" key="3">
    <source>
        <dbReference type="ARBA" id="ARBA00023239"/>
    </source>
</evidence>
<dbReference type="NCBIfam" id="TIGR00564">
    <property type="entry name" value="trpE_most"/>
    <property type="match status" value="1"/>
</dbReference>
<accession>A0ABS6AIT6</accession>
<evidence type="ECO:0000313" key="10">
    <source>
        <dbReference type="Proteomes" id="UP001166191"/>
    </source>
</evidence>
<keyword evidence="6" id="KW-0460">Magnesium</keyword>
<comment type="pathway">
    <text evidence="6">Amino-acid biosynthesis; L-tryptophan biosynthesis; L-tryptophan from chorismate: step 1/5.</text>
</comment>
<comment type="subunit">
    <text evidence="1 6">Heterotetramer consisting of two non-identical subunits: a beta subunit (TrpG) and a large alpha subunit (TrpE).</text>
</comment>
<name>A0ABS6AIT6_9RHOB</name>
<proteinExistence type="inferred from homology"/>
<evidence type="ECO:0000259" key="8">
    <source>
        <dbReference type="Pfam" id="PF04715"/>
    </source>
</evidence>
<reference evidence="9" key="1">
    <citation type="submission" date="2021-06" db="EMBL/GenBank/DDBJ databases">
        <title>Paracoccus bacterium XHP0099 sp. nov., isolated from the surface waters of the Yellow Sea.</title>
        <authorList>
            <person name="Xue H."/>
            <person name="Zhang D."/>
        </authorList>
    </citation>
    <scope>NUCLEOTIDE SEQUENCE</scope>
    <source>
        <strain evidence="9">XHP0099</strain>
    </source>
</reference>
<dbReference type="Proteomes" id="UP001166191">
    <property type="component" value="Unassembled WGS sequence"/>
</dbReference>
<evidence type="ECO:0000256" key="1">
    <source>
        <dbReference type="ARBA" id="ARBA00011575"/>
    </source>
</evidence>
<evidence type="ECO:0000256" key="5">
    <source>
        <dbReference type="ARBA" id="ARBA00047683"/>
    </source>
</evidence>
<comment type="cofactor">
    <cofactor evidence="6">
        <name>Mg(2+)</name>
        <dbReference type="ChEBI" id="CHEBI:18420"/>
    </cofactor>
</comment>
<feature type="domain" description="Chorismate-utilising enzyme C-terminal" evidence="7">
    <location>
        <begin position="230"/>
        <end position="482"/>
    </location>
</feature>
<dbReference type="InterPro" id="IPR019999">
    <property type="entry name" value="Anth_synth_I-like"/>
</dbReference>
<keyword evidence="6" id="KW-0028">Amino-acid biosynthesis</keyword>
<protein>
    <recommendedName>
        <fullName evidence="2 6">Anthranilate synthase component 1</fullName>
        <ecNumber evidence="6">4.1.3.27</ecNumber>
    </recommendedName>
</protein>